<dbReference type="PIRSF" id="PIRSF032038">
    <property type="entry name" value="UCP023238"/>
    <property type="match status" value="1"/>
</dbReference>
<keyword evidence="3" id="KW-1185">Reference proteome</keyword>
<dbReference type="PATRIC" id="fig|565050.3.peg.2841"/>
<evidence type="ECO:0000313" key="3">
    <source>
        <dbReference type="Proteomes" id="UP000001364"/>
    </source>
</evidence>
<feature type="signal peptide" evidence="1">
    <location>
        <begin position="1"/>
        <end position="29"/>
    </location>
</feature>
<dbReference type="AlphaFoldDB" id="A0A0H3CDE9"/>
<evidence type="ECO:0000313" key="2">
    <source>
        <dbReference type="EMBL" id="ACL96378.1"/>
    </source>
</evidence>
<dbReference type="HOGENOM" id="CLU_114088_0_0_5"/>
<dbReference type="RefSeq" id="YP_002518286.1">
    <property type="nucleotide sequence ID" value="NC_011916.1"/>
</dbReference>
<keyword evidence="1" id="KW-0732">Signal</keyword>
<dbReference type="EMBL" id="CP001340">
    <property type="protein sequence ID" value="ACL96378.1"/>
    <property type="molecule type" value="Genomic_DNA"/>
</dbReference>
<feature type="chain" id="PRO_5002606412" evidence="1">
    <location>
        <begin position="30"/>
        <end position="185"/>
    </location>
</feature>
<protein>
    <submittedName>
        <fullName evidence="2">Uncharacterized protein</fullName>
    </submittedName>
</protein>
<proteinExistence type="predicted"/>
<name>A0A0H3CDE9_CAUVN</name>
<dbReference type="Proteomes" id="UP000001364">
    <property type="component" value="Chromosome"/>
</dbReference>
<dbReference type="RefSeq" id="WP_010920662.1">
    <property type="nucleotide sequence ID" value="NC_011916.1"/>
</dbReference>
<evidence type="ECO:0000256" key="1">
    <source>
        <dbReference type="SAM" id="SignalP"/>
    </source>
</evidence>
<dbReference type="GeneID" id="7331344"/>
<sequence length="185" mass="19500">MRTSDMLAPAPALALALAALALTAGAALAQTTPEPDVIKALKACSAIKPDGERLACYDKAAQSVTKAQETGEVIIIDKQTARAARRQAFGLELPTLSILDRGADKAETETLEAVVKAARTDAEGRLVVTLEDGAVWRQIDQEIVGKPPKAGSTVEIRKAAMGSYRMKIGAQPAIRVRRSEAGPAR</sequence>
<organism evidence="2 3">
    <name type="scientific">Caulobacter vibrioides (strain NA1000 / CB15N)</name>
    <name type="common">Caulobacter crescentus</name>
    <dbReference type="NCBI Taxonomy" id="565050"/>
    <lineage>
        <taxon>Bacteria</taxon>
        <taxon>Pseudomonadati</taxon>
        <taxon>Pseudomonadota</taxon>
        <taxon>Alphaproteobacteria</taxon>
        <taxon>Caulobacterales</taxon>
        <taxon>Caulobacteraceae</taxon>
        <taxon>Caulobacter</taxon>
    </lineage>
</organism>
<reference evidence="2 3" key="1">
    <citation type="journal article" date="2010" name="J. Bacteriol.">
        <title>The genetic basis of laboratory adaptation in Caulobacter crescentus.</title>
        <authorList>
            <person name="Marks M.E."/>
            <person name="Castro-Rojas C.M."/>
            <person name="Teiling C."/>
            <person name="Du L."/>
            <person name="Kapatral V."/>
            <person name="Walunas T.L."/>
            <person name="Crosson S."/>
        </authorList>
    </citation>
    <scope>NUCLEOTIDE SEQUENCE [LARGE SCALE GENOMIC DNA]</scope>
    <source>
        <strain evidence="3">NA1000 / CB15N</strain>
    </source>
</reference>
<dbReference type="KEGG" id="ccs:CCNA_02913"/>
<gene>
    <name evidence="2" type="ordered locus">CCNA_02913</name>
</gene>
<accession>A0A0H3CDE9</accession>
<dbReference type="InterPro" id="IPR016987">
    <property type="entry name" value="UCP023238"/>
</dbReference>
<dbReference type="OrthoDB" id="7596780at2"/>